<organism evidence="2 3">
    <name type="scientific">Natrialba asiatica (strain ATCC 700177 / DSM 12278 / JCM 9576 / FERM P-10747 / NBRC 102637 / 172P1)</name>
    <dbReference type="NCBI Taxonomy" id="29540"/>
    <lineage>
        <taxon>Archaea</taxon>
        <taxon>Methanobacteriati</taxon>
        <taxon>Methanobacteriota</taxon>
        <taxon>Stenosarchaea group</taxon>
        <taxon>Halobacteria</taxon>
        <taxon>Halobacteriales</taxon>
        <taxon>Natrialbaceae</taxon>
        <taxon>Natrialba</taxon>
    </lineage>
</organism>
<sequence length="94" mass="10038">MITTLEYLLIVTELLSKRFISRLKFVDTVVFLPECCLEFVDAVVDAELAGTGRSSRVSTLRWLTSAPKSSSEVATLSSVGSSPPSAVNLSVVGS</sequence>
<dbReference type="Proteomes" id="UP000011554">
    <property type="component" value="Unassembled WGS sequence"/>
</dbReference>
<dbReference type="AlphaFoldDB" id="M0AF89"/>
<dbReference type="PATRIC" id="fig|29540.5.peg.4126"/>
<evidence type="ECO:0000313" key="3">
    <source>
        <dbReference type="Proteomes" id="UP000011554"/>
    </source>
</evidence>
<feature type="region of interest" description="Disordered" evidence="1">
    <location>
        <begin position="74"/>
        <end position="94"/>
    </location>
</feature>
<evidence type="ECO:0000256" key="1">
    <source>
        <dbReference type="SAM" id="MobiDB-lite"/>
    </source>
</evidence>
<evidence type="ECO:0000313" key="2">
    <source>
        <dbReference type="EMBL" id="ELY97425.1"/>
    </source>
</evidence>
<proteinExistence type="predicted"/>
<protein>
    <submittedName>
        <fullName evidence="2">Uncharacterized protein</fullName>
    </submittedName>
</protein>
<accession>M0AF89</accession>
<dbReference type="EMBL" id="AOIO01000041">
    <property type="protein sequence ID" value="ELY97425.1"/>
    <property type="molecule type" value="Genomic_DNA"/>
</dbReference>
<comment type="caution">
    <text evidence="2">The sequence shown here is derived from an EMBL/GenBank/DDBJ whole genome shotgun (WGS) entry which is preliminary data.</text>
</comment>
<name>M0AF89_NATA1</name>
<reference evidence="2 3" key="1">
    <citation type="journal article" date="2014" name="PLoS Genet.">
        <title>Phylogenetically driven sequencing of extremely halophilic archaea reveals strategies for static and dynamic osmo-response.</title>
        <authorList>
            <person name="Becker E.A."/>
            <person name="Seitzer P.M."/>
            <person name="Tritt A."/>
            <person name="Larsen D."/>
            <person name="Krusor M."/>
            <person name="Yao A.I."/>
            <person name="Wu D."/>
            <person name="Madern D."/>
            <person name="Eisen J.A."/>
            <person name="Darling A.E."/>
            <person name="Facciotti M.T."/>
        </authorList>
    </citation>
    <scope>NUCLEOTIDE SEQUENCE [LARGE SCALE GENOMIC DNA]</scope>
    <source>
        <strain evidence="2 3">DSM 12278</strain>
    </source>
</reference>
<gene>
    <name evidence="2" type="ORF">C481_20286</name>
</gene>
<keyword evidence="3" id="KW-1185">Reference proteome</keyword>